<dbReference type="EMBL" id="CAJNNW010032350">
    <property type="protein sequence ID" value="CAE8712577.1"/>
    <property type="molecule type" value="Genomic_DNA"/>
</dbReference>
<dbReference type="InterPro" id="IPR011545">
    <property type="entry name" value="DEAD/DEAH_box_helicase_dom"/>
</dbReference>
<evidence type="ECO:0000313" key="9">
    <source>
        <dbReference type="Proteomes" id="UP000626109"/>
    </source>
</evidence>
<dbReference type="PANTHER" id="PTHR13710">
    <property type="entry name" value="DNA HELICASE RECQ FAMILY MEMBER"/>
    <property type="match status" value="1"/>
</dbReference>
<evidence type="ECO:0000256" key="5">
    <source>
        <dbReference type="ARBA" id="ARBA00034808"/>
    </source>
</evidence>
<dbReference type="GO" id="GO:0006310">
    <property type="term" value="P:DNA recombination"/>
    <property type="evidence" value="ECO:0007669"/>
    <property type="project" value="TreeGrafter"/>
</dbReference>
<feature type="domain" description="DEAD/DEAH-box helicase" evidence="7">
    <location>
        <begin position="24"/>
        <end position="106"/>
    </location>
</feature>
<keyword evidence="6" id="KW-0472">Membrane</keyword>
<dbReference type="InterPro" id="IPR027417">
    <property type="entry name" value="P-loop_NTPase"/>
</dbReference>
<reference evidence="8" key="1">
    <citation type="submission" date="2021-02" db="EMBL/GenBank/DDBJ databases">
        <authorList>
            <person name="Dougan E. K."/>
            <person name="Rhodes N."/>
            <person name="Thang M."/>
            <person name="Chan C."/>
        </authorList>
    </citation>
    <scope>NUCLEOTIDE SEQUENCE</scope>
</reference>
<dbReference type="GO" id="GO:0003677">
    <property type="term" value="F:DNA binding"/>
    <property type="evidence" value="ECO:0007669"/>
    <property type="project" value="UniProtKB-KW"/>
</dbReference>
<feature type="non-terminal residue" evidence="8">
    <location>
        <position position="109"/>
    </location>
</feature>
<dbReference type="GO" id="GO:0005737">
    <property type="term" value="C:cytoplasm"/>
    <property type="evidence" value="ECO:0007669"/>
    <property type="project" value="TreeGrafter"/>
</dbReference>
<keyword evidence="6" id="KW-0812">Transmembrane</keyword>
<gene>
    <name evidence="8" type="ORF">PGLA2088_LOCUS37092</name>
</gene>
<dbReference type="GO" id="GO:0005524">
    <property type="term" value="F:ATP binding"/>
    <property type="evidence" value="ECO:0007669"/>
    <property type="project" value="InterPro"/>
</dbReference>
<comment type="catalytic activity">
    <reaction evidence="4">
        <text>Couples ATP hydrolysis with the unwinding of duplex DNA by translocating in the 3'-5' direction.</text>
        <dbReference type="EC" id="5.6.2.4"/>
    </reaction>
</comment>
<dbReference type="Pfam" id="PF00270">
    <property type="entry name" value="DEAD"/>
    <property type="match status" value="1"/>
</dbReference>
<evidence type="ECO:0000256" key="2">
    <source>
        <dbReference type="ARBA" id="ARBA00023125"/>
    </source>
</evidence>
<dbReference type="Proteomes" id="UP000626109">
    <property type="component" value="Unassembled WGS sequence"/>
</dbReference>
<evidence type="ECO:0000256" key="1">
    <source>
        <dbReference type="ARBA" id="ARBA00005446"/>
    </source>
</evidence>
<comment type="similarity">
    <text evidence="1">Belongs to the helicase family. RecQ subfamily.</text>
</comment>
<protein>
    <recommendedName>
        <fullName evidence="5">DNA 3'-5' helicase</fullName>
        <ecNumber evidence="5">5.6.2.4</ecNumber>
    </recommendedName>
</protein>
<keyword evidence="2" id="KW-0238">DNA-binding</keyword>
<name>A0A813KUE1_POLGL</name>
<comment type="caution">
    <text evidence="8">The sequence shown here is derived from an EMBL/GenBank/DDBJ whole genome shotgun (WGS) entry which is preliminary data.</text>
</comment>
<evidence type="ECO:0000313" key="8">
    <source>
        <dbReference type="EMBL" id="CAE8712577.1"/>
    </source>
</evidence>
<evidence type="ECO:0000256" key="3">
    <source>
        <dbReference type="ARBA" id="ARBA00023235"/>
    </source>
</evidence>
<dbReference type="GO" id="GO:0030894">
    <property type="term" value="C:replisome"/>
    <property type="evidence" value="ECO:0007669"/>
    <property type="project" value="TreeGrafter"/>
</dbReference>
<dbReference type="GO" id="GO:0009378">
    <property type="term" value="F:four-way junction helicase activity"/>
    <property type="evidence" value="ECO:0007669"/>
    <property type="project" value="TreeGrafter"/>
</dbReference>
<dbReference type="AlphaFoldDB" id="A0A813KUE1"/>
<feature type="non-terminal residue" evidence="8">
    <location>
        <position position="1"/>
    </location>
</feature>
<proteinExistence type="inferred from homology"/>
<dbReference type="GO" id="GO:0043138">
    <property type="term" value="F:3'-5' DNA helicase activity"/>
    <property type="evidence" value="ECO:0007669"/>
    <property type="project" value="UniProtKB-EC"/>
</dbReference>
<evidence type="ECO:0000256" key="4">
    <source>
        <dbReference type="ARBA" id="ARBA00034617"/>
    </source>
</evidence>
<dbReference type="PANTHER" id="PTHR13710:SF105">
    <property type="entry name" value="ATP-DEPENDENT DNA HELICASE Q1"/>
    <property type="match status" value="1"/>
</dbReference>
<dbReference type="EC" id="5.6.2.4" evidence="5"/>
<dbReference type="SUPFAM" id="SSF52540">
    <property type="entry name" value="P-loop containing nucleoside triphosphate hydrolases"/>
    <property type="match status" value="1"/>
</dbReference>
<organism evidence="8 9">
    <name type="scientific">Polarella glacialis</name>
    <name type="common">Dinoflagellate</name>
    <dbReference type="NCBI Taxonomy" id="89957"/>
    <lineage>
        <taxon>Eukaryota</taxon>
        <taxon>Sar</taxon>
        <taxon>Alveolata</taxon>
        <taxon>Dinophyceae</taxon>
        <taxon>Suessiales</taxon>
        <taxon>Suessiaceae</taxon>
        <taxon>Polarella</taxon>
    </lineage>
</organism>
<evidence type="ECO:0000256" key="6">
    <source>
        <dbReference type="SAM" id="Phobius"/>
    </source>
</evidence>
<accession>A0A813KUE1</accession>
<feature type="transmembrane region" description="Helical" evidence="6">
    <location>
        <begin position="53"/>
        <end position="73"/>
    </location>
</feature>
<dbReference type="Gene3D" id="3.40.50.300">
    <property type="entry name" value="P-loop containing nucleotide triphosphate hydrolases"/>
    <property type="match status" value="1"/>
</dbReference>
<evidence type="ECO:0000259" key="7">
    <source>
        <dbReference type="Pfam" id="PF00270"/>
    </source>
</evidence>
<keyword evidence="3" id="KW-0413">Isomerase</keyword>
<keyword evidence="6" id="KW-1133">Transmembrane helix</keyword>
<sequence>ESELVGSSLAEQLEKLFGLTAFKPGQEQAINALMLGRSACAVFPTGGGKSLCYQLPGLLLPGLTLVVSPLLALMKDQVDAMRRLGHPVDALSSALSPDEKREIKRRVRS</sequence>
<dbReference type="GO" id="GO:0006281">
    <property type="term" value="P:DNA repair"/>
    <property type="evidence" value="ECO:0007669"/>
    <property type="project" value="TreeGrafter"/>
</dbReference>